<evidence type="ECO:0000313" key="14">
    <source>
        <dbReference type="WBParaSite" id="ACOC_0000629501-mRNA-1"/>
    </source>
</evidence>
<dbReference type="FunFam" id="1.25.10.10:FF:000026">
    <property type="entry name" value="26S proteasome non-ATPase regulatory subunit 2"/>
    <property type="match status" value="1"/>
</dbReference>
<keyword evidence="13" id="KW-1185">Reference proteome</keyword>
<evidence type="ECO:0000256" key="8">
    <source>
        <dbReference type="PIRNR" id="PIRNR015965"/>
    </source>
</evidence>
<dbReference type="Proteomes" id="UP000267027">
    <property type="component" value="Unassembled WGS sequence"/>
</dbReference>
<organism evidence="14">
    <name type="scientific">Angiostrongylus costaricensis</name>
    <name type="common">Nematode worm</name>
    <dbReference type="NCBI Taxonomy" id="334426"/>
    <lineage>
        <taxon>Eukaryota</taxon>
        <taxon>Metazoa</taxon>
        <taxon>Ecdysozoa</taxon>
        <taxon>Nematoda</taxon>
        <taxon>Chromadorea</taxon>
        <taxon>Rhabditida</taxon>
        <taxon>Rhabditina</taxon>
        <taxon>Rhabditomorpha</taxon>
        <taxon>Strongyloidea</taxon>
        <taxon>Metastrongylidae</taxon>
        <taxon>Angiostrongylus</taxon>
    </lineage>
</organism>
<evidence type="ECO:0000256" key="4">
    <source>
        <dbReference type="ARBA" id="ARBA00014928"/>
    </source>
</evidence>
<evidence type="ECO:0000256" key="9">
    <source>
        <dbReference type="SAM" id="MobiDB-lite"/>
    </source>
</evidence>
<sequence length="1020" mass="113488">MGKQRKGGLPYLKTSLKFEWNSWRDVSEDDTNALLADVMDYLESSGCGNDQTEESSHHSSNFSNDSVAFGLQACVDQVKSEAIAIPFSRLTMAGMAEAAQENEKTKQEKLSKDEKKKTGKDEKKDEMTEEDKKLEEDLNMLVQRLTENNSSLYQPSLEMMRSLIRASTTSMTSVPKPLKFMRPHYPKMKQVFEKMQPEQTKRLCADIISVLAMCSDERSDCINFRMKGMHEPIGDWGHEYVRHLAMELSEEWKQSSDGSEKSKARRSELLTLARDIVMHNMKHNAEVEACDLLIEIERLDLLMEYVVDVDHQRVCLYLLSCAPLTPDPDNVILIRTAKNIYLKYQRYLEAVRCAIMLNEPNEIKEIFTMTEDTLLQKQMAILLGRHQIFLDFENVPNGEQLGELNSNAHLYEYFHSLARELDIMEPKTPEGVYKSHLEHSRPFGNTAAPDSARMNLAAAFVNGFVNCGFGVDKMMAESEDASKWFYKNKEYGMLSAAASQGLVWRWDIDSGLGQCDKFLYVNDDFIKAGTLLAIGIISSGIQDACDPASALLIDHIHSERAVIRVGSVLGLGLAYANSKRETVVKNEEGGVIFELKKVLTDSNPSATSEVKGLSGLALGLIMVGTADHTVAMEMLQTLMERSESELSDPNMRFLALGIALIFLGTQEKSEVFVESLRSLPEPFGPMVSTLVDVCAYAGTGNVLKVQKLLHMCSEHYETEDKKKKKEDKTKKDTKNEKDKDSKPDLSSQQAVAVLGIALIAMGDDVGSQMALRTFGHLIRYGEAVIRRAVPLALALVSVSNPQLNILETLSKFSHDADADTAHNAIFAMGLVGAGTNNARLVAMLRSLASYHHKDQVSLMLVRLAQGLTHLGKGTMTLNPWHSDRQLLCPSAIAALLTICFAFLDANNSVLNNRQHYLLYSLVLAIQPRMLVTLCDDEKKPGNLKQIGVTVRVGQAVDTVAQAGKPKTITGFQTHTTPVLLAYGERAELANEEYVAMTPYLEGLVILKKNPDYDAPVAVKK</sequence>
<feature type="compositionally biased region" description="Basic and acidic residues" evidence="9">
    <location>
        <begin position="717"/>
        <end position="743"/>
    </location>
</feature>
<feature type="region of interest" description="Disordered" evidence="9">
    <location>
        <begin position="717"/>
        <end position="745"/>
    </location>
</feature>
<proteinExistence type="inferred from homology"/>
<dbReference type="PANTHER" id="PTHR10943">
    <property type="entry name" value="26S PROTEASOME NON-ATPASE REGULATORY SUBUNIT"/>
    <property type="match status" value="1"/>
</dbReference>
<dbReference type="SUPFAM" id="SSF48371">
    <property type="entry name" value="ARM repeat"/>
    <property type="match status" value="1"/>
</dbReference>
<protein>
    <recommendedName>
        <fullName evidence="4 8">26S proteasome non-ATPase regulatory subunit 2</fullName>
    </recommendedName>
</protein>
<dbReference type="GO" id="GO:0008540">
    <property type="term" value="C:proteasome regulatory particle, base subcomplex"/>
    <property type="evidence" value="ECO:0007669"/>
    <property type="project" value="UniProtKB-UniRule"/>
</dbReference>
<keyword evidence="5" id="KW-0677">Repeat</keyword>
<evidence type="ECO:0000256" key="3">
    <source>
        <dbReference type="ARBA" id="ARBA00005460"/>
    </source>
</evidence>
<accession>A0A0R3PMW2</accession>
<dbReference type="InterPro" id="IPR016643">
    <property type="entry name" value="26S_Psome_Rpn1"/>
</dbReference>
<dbReference type="GO" id="GO:0042176">
    <property type="term" value="P:regulation of protein catabolic process"/>
    <property type="evidence" value="ECO:0007669"/>
    <property type="project" value="InterPro"/>
</dbReference>
<comment type="subunit">
    <text evidence="7">Component of the 19S proteasome regulatory particle complex. The 26S proteasome consists of a 20S core particle (CP) and two 19S regulatory subunits (RP). The regulatory particle is made of a lid composed of 9 subunits, a base containing 6 ATPases and few additional components including PSMD2. Interacts with RPGRIP1L. Interacts with CRY1 in a KDM8-dependent manner. Interacts (via C-terminus) with phosphatase UBLCP1 (via ubiquitin-like domain); the interaction recruits UBLCP1 to the 19S regulatory particle where it dephosphorylates 19S subunit PSMC2/RPT1 which impairs PSMC2 ATPase activity and disrupts 26S proteasome assembly.</text>
</comment>
<evidence type="ECO:0000256" key="1">
    <source>
        <dbReference type="ARBA" id="ARBA00002362"/>
    </source>
</evidence>
<evidence type="ECO:0000259" key="10">
    <source>
        <dbReference type="Pfam" id="PF17781"/>
    </source>
</evidence>
<comment type="function">
    <text evidence="1 8">Component of the 26S proteasome, a multiprotein complex involved in the ATP-dependent degradation of ubiquitinated proteins. This complex plays a key role in the maintenance of protein homeostasis by removing misfolded or damaged proteins, which could impair cellular functions, and by removing proteins whose functions are no longer required. Therefore, the proteasome participates in numerous cellular processes, including cell cycle progression, apoptosis, or DNA damage repair.</text>
</comment>
<dbReference type="OMA" id="GTCNGDI"/>
<name>A0A0R3PMW2_ANGCS</name>
<dbReference type="Pfam" id="PF18051">
    <property type="entry name" value="RPN1_C"/>
    <property type="match status" value="1"/>
</dbReference>
<dbReference type="GO" id="GO:0005634">
    <property type="term" value="C:nucleus"/>
    <property type="evidence" value="ECO:0007669"/>
    <property type="project" value="TreeGrafter"/>
</dbReference>
<feature type="domain" description="26S proteasome non-ATPase regulatory subunit RPN1 C-terminal" evidence="11">
    <location>
        <begin position="959"/>
        <end position="1012"/>
    </location>
</feature>
<evidence type="ECO:0000256" key="7">
    <source>
        <dbReference type="ARBA" id="ARBA00046857"/>
    </source>
</evidence>
<dbReference type="WBParaSite" id="ACOC_0000629501-mRNA-1">
    <property type="protein sequence ID" value="ACOC_0000629501-mRNA-1"/>
    <property type="gene ID" value="ACOC_0000629501"/>
</dbReference>
<gene>
    <name evidence="12" type="ORF">ACOC_LOCUS6296</name>
</gene>
<evidence type="ECO:0000256" key="6">
    <source>
        <dbReference type="ARBA" id="ARBA00022942"/>
    </source>
</evidence>
<dbReference type="InterPro" id="IPR002015">
    <property type="entry name" value="Proteasome/cyclosome_rpt"/>
</dbReference>
<dbReference type="InterPro" id="IPR011989">
    <property type="entry name" value="ARM-like"/>
</dbReference>
<keyword evidence="6 8" id="KW-0647">Proteasome</keyword>
<evidence type="ECO:0000256" key="2">
    <source>
        <dbReference type="ARBA" id="ARBA00004031"/>
    </source>
</evidence>
<dbReference type="PIRSF" id="PIRSF015965">
    <property type="entry name" value="26S_Psome_Rpn1"/>
    <property type="match status" value="1"/>
</dbReference>
<reference evidence="14" key="1">
    <citation type="submission" date="2016-04" db="UniProtKB">
        <authorList>
            <consortium name="WormBaseParasite"/>
        </authorList>
    </citation>
    <scope>IDENTIFICATION</scope>
</reference>
<dbReference type="InterPro" id="IPR016024">
    <property type="entry name" value="ARM-type_fold"/>
</dbReference>
<evidence type="ECO:0000259" key="11">
    <source>
        <dbReference type="Pfam" id="PF18051"/>
    </source>
</evidence>
<evidence type="ECO:0000313" key="12">
    <source>
        <dbReference type="EMBL" id="VDM57881.1"/>
    </source>
</evidence>
<feature type="compositionally biased region" description="Basic and acidic residues" evidence="9">
    <location>
        <begin position="101"/>
        <end position="134"/>
    </location>
</feature>
<dbReference type="PANTHER" id="PTHR10943:SF1">
    <property type="entry name" value="26S PROTEASOME NON-ATPASE REGULATORY SUBUNIT 2"/>
    <property type="match status" value="1"/>
</dbReference>
<dbReference type="GO" id="GO:0043161">
    <property type="term" value="P:proteasome-mediated ubiquitin-dependent protein catabolic process"/>
    <property type="evidence" value="ECO:0007669"/>
    <property type="project" value="TreeGrafter"/>
</dbReference>
<comment type="function">
    <text evidence="2">Binds to the intracellular domain of tumor necrosis factor type 1 receptor. The binding domain of TRAP1 and TRAP2 resides outside the death domain of TNFR1.</text>
</comment>
<dbReference type="AlphaFoldDB" id="A0A0R3PMW2"/>
<dbReference type="Pfam" id="PF17781">
    <property type="entry name" value="RPN1_RPN2_N"/>
    <property type="match status" value="1"/>
</dbReference>
<dbReference type="OrthoDB" id="10252509at2759"/>
<evidence type="ECO:0000256" key="5">
    <source>
        <dbReference type="ARBA" id="ARBA00022737"/>
    </source>
</evidence>
<evidence type="ECO:0000313" key="13">
    <source>
        <dbReference type="Proteomes" id="UP000267027"/>
    </source>
</evidence>
<feature type="region of interest" description="Disordered" evidence="9">
    <location>
        <begin position="98"/>
        <end position="134"/>
    </location>
</feature>
<dbReference type="GO" id="GO:0034515">
    <property type="term" value="C:proteasome storage granule"/>
    <property type="evidence" value="ECO:0007669"/>
    <property type="project" value="TreeGrafter"/>
</dbReference>
<feature type="domain" description="RPN1 N-terminal" evidence="10">
    <location>
        <begin position="138"/>
        <end position="438"/>
    </location>
</feature>
<dbReference type="InterPro" id="IPR040892">
    <property type="entry name" value="RPN1_N"/>
</dbReference>
<dbReference type="Pfam" id="PF01851">
    <property type="entry name" value="PC_rep"/>
    <property type="match status" value="1"/>
</dbReference>
<comment type="similarity">
    <text evidence="3 8">Belongs to the proteasome subunit S2 family.</text>
</comment>
<dbReference type="STRING" id="334426.A0A0R3PMW2"/>
<dbReference type="InterPro" id="IPR041433">
    <property type="entry name" value="RPN1_C"/>
</dbReference>
<dbReference type="GO" id="GO:0030234">
    <property type="term" value="F:enzyme regulator activity"/>
    <property type="evidence" value="ECO:0007669"/>
    <property type="project" value="UniProtKB-UniRule"/>
</dbReference>
<reference evidence="12 13" key="2">
    <citation type="submission" date="2018-11" db="EMBL/GenBank/DDBJ databases">
        <authorList>
            <consortium name="Pathogen Informatics"/>
        </authorList>
    </citation>
    <scope>NUCLEOTIDE SEQUENCE [LARGE SCALE GENOMIC DNA]</scope>
    <source>
        <strain evidence="12 13">Costa Rica</strain>
    </source>
</reference>
<dbReference type="EMBL" id="UYYA01003934">
    <property type="protein sequence ID" value="VDM57881.1"/>
    <property type="molecule type" value="Genomic_DNA"/>
</dbReference>
<dbReference type="Gene3D" id="1.25.10.10">
    <property type="entry name" value="Leucine-rich Repeat Variant"/>
    <property type="match status" value="1"/>
</dbReference>